<organism evidence="3">
    <name type="scientific">uncultured Solirubrobacterales bacterium</name>
    <dbReference type="NCBI Taxonomy" id="768556"/>
    <lineage>
        <taxon>Bacteria</taxon>
        <taxon>Bacillati</taxon>
        <taxon>Actinomycetota</taxon>
        <taxon>Thermoleophilia</taxon>
        <taxon>Solirubrobacterales</taxon>
        <taxon>environmental samples</taxon>
    </lineage>
</organism>
<name>A0A6J4SCZ3_9ACTN</name>
<reference evidence="3" key="1">
    <citation type="submission" date="2020-02" db="EMBL/GenBank/DDBJ databases">
        <authorList>
            <person name="Meier V. D."/>
        </authorList>
    </citation>
    <scope>NUCLEOTIDE SEQUENCE</scope>
    <source>
        <strain evidence="3">AVDCRST_MAG17</strain>
    </source>
</reference>
<accession>A0A6J4SCZ3</accession>
<proteinExistence type="predicted"/>
<feature type="region of interest" description="Disordered" evidence="1">
    <location>
        <begin position="32"/>
        <end position="78"/>
    </location>
</feature>
<keyword evidence="2" id="KW-0812">Transmembrane</keyword>
<gene>
    <name evidence="3" type="ORF">AVDCRST_MAG17-631</name>
</gene>
<sequence>MSTGIIIAIVVVVVLLVAAGAAVATIGKRKRESKQLKQRFGPEYDRALEQHSDRKEAERSLKERENRHEGLDIRPLAPEQQEHFAGEWRNVQARFVDAPQEAVRESDHLVREVMRQRGYPVDDFNQRADDISVSHPNVVENYRSAGAIAERNERGEASTEDLRQATVHYRALFEELLDTSVTNRQSHGTDGGQEEHSAGRGNDAGAGGRRGEEVR</sequence>
<dbReference type="EMBL" id="CADCVV010000047">
    <property type="protein sequence ID" value="CAA9488536.1"/>
    <property type="molecule type" value="Genomic_DNA"/>
</dbReference>
<feature type="region of interest" description="Disordered" evidence="1">
    <location>
        <begin position="180"/>
        <end position="215"/>
    </location>
</feature>
<protein>
    <submittedName>
        <fullName evidence="3">Putative secreted protein</fullName>
    </submittedName>
</protein>
<evidence type="ECO:0000256" key="1">
    <source>
        <dbReference type="SAM" id="MobiDB-lite"/>
    </source>
</evidence>
<keyword evidence="2" id="KW-0472">Membrane</keyword>
<feature type="transmembrane region" description="Helical" evidence="2">
    <location>
        <begin position="6"/>
        <end position="27"/>
    </location>
</feature>
<dbReference type="AlphaFoldDB" id="A0A6J4SCZ3"/>
<feature type="compositionally biased region" description="Basic and acidic residues" evidence="1">
    <location>
        <begin position="40"/>
        <end position="72"/>
    </location>
</feature>
<evidence type="ECO:0000256" key="2">
    <source>
        <dbReference type="SAM" id="Phobius"/>
    </source>
</evidence>
<keyword evidence="2" id="KW-1133">Transmembrane helix</keyword>
<evidence type="ECO:0000313" key="3">
    <source>
        <dbReference type="EMBL" id="CAA9488536.1"/>
    </source>
</evidence>